<gene>
    <name evidence="1" type="ORF">QR46_3444</name>
</gene>
<comment type="caution">
    <text evidence="1">The sequence shown here is derived from an EMBL/GenBank/DDBJ whole genome shotgun (WGS) entry which is preliminary data.</text>
</comment>
<dbReference type="AlphaFoldDB" id="A0A132NR60"/>
<dbReference type="OrthoDB" id="10248815at2759"/>
<protein>
    <recommendedName>
        <fullName evidence="3">Hikeshi-like domain-containing protein</fullName>
    </recommendedName>
</protein>
<sequence>MFGCVVCHLGYSDQFQQTEEGVYILSFPNSVGLGNISVFTFNPTNLTSCAVEVSVSADGFYEKIGYLTEYFPSITFITGLERLNRTELPFSLCLTLVPLDSVDQNLPYQPTERELALLSQATNKMVEHFKRYLAPTIVTHEGQEYISLKRVLMWKDTFLKESKALGTFWN</sequence>
<evidence type="ECO:0008006" key="3">
    <source>
        <dbReference type="Google" id="ProtNLM"/>
    </source>
</evidence>
<organism evidence="1 2">
    <name type="scientific">Giardia duodenalis assemblage B</name>
    <dbReference type="NCBI Taxonomy" id="1394984"/>
    <lineage>
        <taxon>Eukaryota</taxon>
        <taxon>Metamonada</taxon>
        <taxon>Diplomonadida</taxon>
        <taxon>Hexamitidae</taxon>
        <taxon>Giardiinae</taxon>
        <taxon>Giardia</taxon>
    </lineage>
</organism>
<evidence type="ECO:0000313" key="2">
    <source>
        <dbReference type="Proteomes" id="UP000070089"/>
    </source>
</evidence>
<evidence type="ECO:0000313" key="1">
    <source>
        <dbReference type="EMBL" id="KWX12564.1"/>
    </source>
</evidence>
<name>A0A132NR60_GIAIN</name>
<reference evidence="1 2" key="1">
    <citation type="journal article" date="2015" name="Mol. Biochem. Parasitol.">
        <title>Identification of polymorphic genes for use in assemblage B genotyping assays through comparative genomics of multiple assemblage B Giardia duodenalis isolates.</title>
        <authorList>
            <person name="Wielinga C."/>
            <person name="Thompson R.C."/>
            <person name="Monis P."/>
            <person name="Ryan U."/>
        </authorList>
    </citation>
    <scope>NUCLEOTIDE SEQUENCE [LARGE SCALE GENOMIC DNA]</scope>
    <source>
        <strain evidence="1 2">BAH15c1</strain>
    </source>
</reference>
<dbReference type="VEuPathDB" id="GiardiaDB:QR46_3444"/>
<accession>A0A132NR60</accession>
<dbReference type="EMBL" id="JXTI01000110">
    <property type="protein sequence ID" value="KWX12564.1"/>
    <property type="molecule type" value="Genomic_DNA"/>
</dbReference>
<dbReference type="Proteomes" id="UP000070089">
    <property type="component" value="Unassembled WGS sequence"/>
</dbReference>
<proteinExistence type="predicted"/>